<reference evidence="2" key="1">
    <citation type="journal article" date="2013" name="Stand. Genomic Sci.">
        <title>Complete genome sequence of Desulfocapsa sulfexigens, a marine deltaproteobacterium specialized in disproportionating inorganic sulfur compounds.</title>
        <authorList>
            <person name="Finster K.W."/>
            <person name="Kjeldsen K.U."/>
            <person name="Kube M."/>
            <person name="Reinhardt R."/>
            <person name="Mussmann M."/>
            <person name="Amann R."/>
            <person name="Schreiber L."/>
        </authorList>
    </citation>
    <scope>NUCLEOTIDE SEQUENCE [LARGE SCALE GENOMIC DNA]</scope>
    <source>
        <strain evidence="2">DSM 10523 / SB164P1</strain>
    </source>
</reference>
<evidence type="ECO:0000313" key="2">
    <source>
        <dbReference type="Proteomes" id="UP000011721"/>
    </source>
</evidence>
<dbReference type="RefSeq" id="WP_015403372.1">
    <property type="nucleotide sequence ID" value="NC_020304.1"/>
</dbReference>
<proteinExistence type="predicted"/>
<gene>
    <name evidence="1" type="ordered locus">UWK_01110</name>
</gene>
<evidence type="ECO:0000313" key="1">
    <source>
        <dbReference type="EMBL" id="AGF77678.1"/>
    </source>
</evidence>
<organism evidence="1 2">
    <name type="scientific">Desulfocapsa sulfexigens (strain DSM 10523 / SB164P1)</name>
    <dbReference type="NCBI Taxonomy" id="1167006"/>
    <lineage>
        <taxon>Bacteria</taxon>
        <taxon>Pseudomonadati</taxon>
        <taxon>Thermodesulfobacteriota</taxon>
        <taxon>Desulfobulbia</taxon>
        <taxon>Desulfobulbales</taxon>
        <taxon>Desulfocapsaceae</taxon>
        <taxon>Desulfocapsa</taxon>
    </lineage>
</organism>
<dbReference type="Proteomes" id="UP000011721">
    <property type="component" value="Chromosome"/>
</dbReference>
<name>M1P2G3_DESSD</name>
<dbReference type="OrthoDB" id="9793997at2"/>
<dbReference type="GO" id="GO:0006310">
    <property type="term" value="P:DNA recombination"/>
    <property type="evidence" value="ECO:0007669"/>
    <property type="project" value="InterPro"/>
</dbReference>
<protein>
    <submittedName>
        <fullName evidence="1">DNA recombination-dependent growth factor C</fullName>
    </submittedName>
</protein>
<dbReference type="eggNOG" id="COG2974">
    <property type="taxonomic scope" value="Bacteria"/>
</dbReference>
<accession>M1P2G3</accession>
<keyword evidence="2" id="KW-1185">Reference proteome</keyword>
<dbReference type="InterPro" id="IPR007476">
    <property type="entry name" value="RdgC"/>
</dbReference>
<dbReference type="AlphaFoldDB" id="M1P2G3"/>
<dbReference type="KEGG" id="dsf:UWK_01110"/>
<dbReference type="Pfam" id="PF04381">
    <property type="entry name" value="RdgC"/>
    <property type="match status" value="1"/>
</dbReference>
<dbReference type="EMBL" id="CP003985">
    <property type="protein sequence ID" value="AGF77678.1"/>
    <property type="molecule type" value="Genomic_DNA"/>
</dbReference>
<dbReference type="STRING" id="1167006.UWK_01110"/>
<sequence length="201" mass="23325">MGFVKGTASYVRFAVEGELPDNIWDFIADRITSFAFRDIDETYEEDSLGWVSVTNMFDTDFKYASYAAGNFVTLAMRFDERKVSASIVKKFVQKEEERIKKEKQIPKISRSMRVEIKERIQNELIRKALPMPSVFDLCWNLENSTLLFFSTNQKAQSMLEDLFKESFGLTLVQQIPYICAEHLLGEDEVDRLARITPDVFV</sequence>
<dbReference type="HOGENOM" id="CLU_114462_0_0_7"/>